<protein>
    <submittedName>
        <fullName evidence="1">Uncharacterized protein</fullName>
    </submittedName>
</protein>
<dbReference type="AlphaFoldDB" id="A0AA41YQ65"/>
<comment type="caution">
    <text evidence="1">The sequence shown here is derived from an EMBL/GenBank/DDBJ whole genome shotgun (WGS) entry which is preliminary data.</text>
</comment>
<gene>
    <name evidence="1" type="ORF">OL599_24135</name>
</gene>
<dbReference type="EMBL" id="JAPDNT010000044">
    <property type="protein sequence ID" value="MCW3477654.1"/>
    <property type="molecule type" value="Genomic_DNA"/>
</dbReference>
<organism evidence="1 2">
    <name type="scientific">Limobrevibacterium gyesilva</name>
    <dbReference type="NCBI Taxonomy" id="2991712"/>
    <lineage>
        <taxon>Bacteria</taxon>
        <taxon>Pseudomonadati</taxon>
        <taxon>Pseudomonadota</taxon>
        <taxon>Alphaproteobacteria</taxon>
        <taxon>Acetobacterales</taxon>
        <taxon>Acetobacteraceae</taxon>
        <taxon>Limobrevibacterium</taxon>
    </lineage>
</organism>
<sequence>MPSNNFSVGRDCQLVVMGPFGRVDLTHVTGFESRQVTAPVRVDRIDGTQLAAELPKGWDGFFELERGSSAVDDFVARVEAAFHAGGAVPAGTLYQYVAEADGSTSTYQYDGAVFKLSQAGVWRGDQSVKQRLEFFASTRRRI</sequence>
<proteinExistence type="predicted"/>
<keyword evidence="2" id="KW-1185">Reference proteome</keyword>
<reference evidence="1" key="1">
    <citation type="submission" date="2022-09" db="EMBL/GenBank/DDBJ databases">
        <title>Rhodovastum sp. nov. RN2-1 isolated from soil in Seongnam, South Korea.</title>
        <authorList>
            <person name="Le N.T."/>
        </authorList>
    </citation>
    <scope>NUCLEOTIDE SEQUENCE</scope>
    <source>
        <strain evidence="1">RN2-1</strain>
    </source>
</reference>
<evidence type="ECO:0000313" key="1">
    <source>
        <dbReference type="EMBL" id="MCW3477654.1"/>
    </source>
</evidence>
<evidence type="ECO:0000313" key="2">
    <source>
        <dbReference type="Proteomes" id="UP001165679"/>
    </source>
</evidence>
<accession>A0AA41YQ65</accession>
<dbReference type="Proteomes" id="UP001165679">
    <property type="component" value="Unassembled WGS sequence"/>
</dbReference>
<reference evidence="1" key="2">
    <citation type="submission" date="2022-10" db="EMBL/GenBank/DDBJ databases">
        <authorList>
            <person name="Trinh H.N."/>
        </authorList>
    </citation>
    <scope>NUCLEOTIDE SEQUENCE</scope>
    <source>
        <strain evidence="1">RN2-1</strain>
    </source>
</reference>
<name>A0AA41YQ65_9PROT</name>
<dbReference type="RefSeq" id="WP_264716614.1">
    <property type="nucleotide sequence ID" value="NZ_JAPDNT010000044.1"/>
</dbReference>